<keyword evidence="2" id="KW-1185">Reference proteome</keyword>
<reference evidence="1" key="1">
    <citation type="submission" date="2021-10" db="EMBL/GenBank/DDBJ databases">
        <title>Genome Sequence of The Candidatus Hydrogeosomobacter endosymbioticus, an Intracellular Bacterial Symbiont of the Anaerobic Ciliate GW7.</title>
        <authorList>
            <person name="Shiohama Y."/>
            <person name="Shinzato N."/>
        </authorList>
    </citation>
    <scope>NUCLEOTIDE SEQUENCE [LARGE SCALE GENOMIC DNA]</scope>
    <source>
        <strain evidence="1">200920</strain>
    </source>
</reference>
<proteinExistence type="predicted"/>
<dbReference type="Proteomes" id="UP001320209">
    <property type="component" value="Chromosome"/>
</dbReference>
<organism evidence="1 2">
    <name type="scientific">Candidatus Hydrogenosomobacter endosymbioticus</name>
    <dbReference type="NCBI Taxonomy" id="2558174"/>
    <lineage>
        <taxon>Bacteria</taxon>
        <taxon>Pseudomonadati</taxon>
        <taxon>Pseudomonadota</taxon>
        <taxon>Alphaproteobacteria</taxon>
        <taxon>Holosporales</taxon>
        <taxon>Holosporaceae</taxon>
        <taxon>Candidatus Hydrogenosomobacter</taxon>
    </lineage>
</organism>
<gene>
    <name evidence="1" type="ORF">HYD_5390</name>
</gene>
<dbReference type="EMBL" id="AP025225">
    <property type="protein sequence ID" value="BDB96406.1"/>
    <property type="molecule type" value="Genomic_DNA"/>
</dbReference>
<accession>A0ABM7V9F9</accession>
<name>A0ABM7V9F9_9PROT</name>
<evidence type="ECO:0000313" key="2">
    <source>
        <dbReference type="Proteomes" id="UP001320209"/>
    </source>
</evidence>
<protein>
    <submittedName>
        <fullName evidence="1">Uncharacterized protein</fullName>
    </submittedName>
</protein>
<evidence type="ECO:0000313" key="1">
    <source>
        <dbReference type="EMBL" id="BDB96406.1"/>
    </source>
</evidence>
<sequence length="120" mass="13255">MLQLLAQYMETIIALENVGIVNLYKAEKAVFNVFISSKSGFINLSDANIKIGVVAIIASPNDGRAEKATNIERQINAYDAKSQFLFCAASMRATTPATHKYDANTATEKYDKELLTKVYI</sequence>